<feature type="compositionally biased region" description="Low complexity" evidence="1">
    <location>
        <begin position="1"/>
        <end position="27"/>
    </location>
</feature>
<evidence type="ECO:0000313" key="2">
    <source>
        <dbReference type="EMBL" id="TNY18838.1"/>
    </source>
</evidence>
<keyword evidence="3" id="KW-1185">Reference proteome</keyword>
<reference evidence="2 3" key="1">
    <citation type="submission" date="2019-03" db="EMBL/GenBank/DDBJ databases">
        <title>Rhodosporidium diobovatum UCD-FST 08-225 genome sequencing, assembly, and annotation.</title>
        <authorList>
            <person name="Fakankun I.U."/>
            <person name="Fristensky B."/>
            <person name="Levin D.B."/>
        </authorList>
    </citation>
    <scope>NUCLEOTIDE SEQUENCE [LARGE SCALE GENOMIC DNA]</scope>
    <source>
        <strain evidence="2 3">UCD-FST 08-225</strain>
    </source>
</reference>
<feature type="compositionally biased region" description="Low complexity" evidence="1">
    <location>
        <begin position="175"/>
        <end position="196"/>
    </location>
</feature>
<dbReference type="Proteomes" id="UP000311382">
    <property type="component" value="Unassembled WGS sequence"/>
</dbReference>
<evidence type="ECO:0000256" key="1">
    <source>
        <dbReference type="SAM" id="MobiDB-lite"/>
    </source>
</evidence>
<dbReference type="EMBL" id="SOZI01000120">
    <property type="protein sequence ID" value="TNY18838.1"/>
    <property type="molecule type" value="Genomic_DNA"/>
</dbReference>
<gene>
    <name evidence="2" type="ORF">DMC30DRAFT_36287</name>
</gene>
<feature type="compositionally biased region" description="Low complexity" evidence="1">
    <location>
        <begin position="64"/>
        <end position="110"/>
    </location>
</feature>
<feature type="compositionally biased region" description="Pro residues" evidence="1">
    <location>
        <begin position="122"/>
        <end position="135"/>
    </location>
</feature>
<name>A0A5C5FPP9_9BASI</name>
<comment type="caution">
    <text evidence="2">The sequence shown here is derived from an EMBL/GenBank/DDBJ whole genome shotgun (WGS) entry which is preliminary data.</text>
</comment>
<dbReference type="AlphaFoldDB" id="A0A5C5FPP9"/>
<feature type="compositionally biased region" description="Pro residues" evidence="1">
    <location>
        <begin position="54"/>
        <end position="63"/>
    </location>
</feature>
<sequence length="290" mass="31363">MSSSPSPRRHSLLSTSHSSPRLSRPSLCSDFTSASQQPPCLLPLPRARSQRLPALPPAPPSPASPTRAASSTRSSTSASSSRRSRSSRAGSLASRSRSSSARSTRSGSRSTRLRPRARASLPTPPPPRSASPRPPRPPRRGRRSRRPRPGRRGSLFLPRPYLSSSPGRPTKPRAARPTATRASRSGRTASGRTWRTVSDRAKPVALVGTSSRVNQACRARWRSLAGTMSCKPVGEGQRERDQSGGAQPSLSEYSWESKESTGNTSNARHDRSRARPALLDTNRPRLACVF</sequence>
<evidence type="ECO:0000313" key="3">
    <source>
        <dbReference type="Proteomes" id="UP000311382"/>
    </source>
</evidence>
<organism evidence="2 3">
    <name type="scientific">Rhodotorula diobovata</name>
    <dbReference type="NCBI Taxonomy" id="5288"/>
    <lineage>
        <taxon>Eukaryota</taxon>
        <taxon>Fungi</taxon>
        <taxon>Dikarya</taxon>
        <taxon>Basidiomycota</taxon>
        <taxon>Pucciniomycotina</taxon>
        <taxon>Microbotryomycetes</taxon>
        <taxon>Sporidiobolales</taxon>
        <taxon>Sporidiobolaceae</taxon>
        <taxon>Rhodotorula</taxon>
    </lineage>
</organism>
<feature type="compositionally biased region" description="Polar residues" evidence="1">
    <location>
        <begin position="29"/>
        <end position="38"/>
    </location>
</feature>
<feature type="region of interest" description="Disordered" evidence="1">
    <location>
        <begin position="1"/>
        <end position="197"/>
    </location>
</feature>
<feature type="region of interest" description="Disordered" evidence="1">
    <location>
        <begin position="229"/>
        <end position="279"/>
    </location>
</feature>
<accession>A0A5C5FPP9</accession>
<feature type="compositionally biased region" description="Low complexity" evidence="1">
    <location>
        <begin position="43"/>
        <end position="53"/>
    </location>
</feature>
<feature type="compositionally biased region" description="Basic residues" evidence="1">
    <location>
        <begin position="136"/>
        <end position="151"/>
    </location>
</feature>
<protein>
    <submittedName>
        <fullName evidence="2">Uncharacterized protein</fullName>
    </submittedName>
</protein>
<feature type="compositionally biased region" description="Polar residues" evidence="1">
    <location>
        <begin position="244"/>
        <end position="266"/>
    </location>
</feature>
<proteinExistence type="predicted"/>